<dbReference type="InterPro" id="IPR003410">
    <property type="entry name" value="HYR_dom"/>
</dbReference>
<dbReference type="Pfam" id="PF02494">
    <property type="entry name" value="HYR"/>
    <property type="match status" value="8"/>
</dbReference>
<dbReference type="PANTHER" id="PTHR24273:SF32">
    <property type="entry name" value="HYALIN"/>
    <property type="match status" value="1"/>
</dbReference>
<feature type="domain" description="HYR" evidence="2">
    <location>
        <begin position="757"/>
        <end position="853"/>
    </location>
</feature>
<gene>
    <name evidence="3" type="ORF">SDC9_63145</name>
</gene>
<dbReference type="Pfam" id="PF01345">
    <property type="entry name" value="DUF11"/>
    <property type="match status" value="2"/>
</dbReference>
<organism evidence="3">
    <name type="scientific">bioreactor metagenome</name>
    <dbReference type="NCBI Taxonomy" id="1076179"/>
    <lineage>
        <taxon>unclassified sequences</taxon>
        <taxon>metagenomes</taxon>
        <taxon>ecological metagenomes</taxon>
    </lineage>
</organism>
<feature type="domain" description="HYR" evidence="2">
    <location>
        <begin position="947"/>
        <end position="1043"/>
    </location>
</feature>
<protein>
    <recommendedName>
        <fullName evidence="2">HYR domain-containing protein</fullName>
    </recommendedName>
</protein>
<dbReference type="InterPro" id="IPR026341">
    <property type="entry name" value="T9SS_type_B"/>
</dbReference>
<dbReference type="PANTHER" id="PTHR24273">
    <property type="entry name" value="FI04643P-RELATED"/>
    <property type="match status" value="1"/>
</dbReference>
<evidence type="ECO:0000256" key="1">
    <source>
        <dbReference type="ARBA" id="ARBA00022737"/>
    </source>
</evidence>
<keyword evidence="1" id="KW-0677">Repeat</keyword>
<name>A0A644XR85_9ZZZZ</name>
<dbReference type="Pfam" id="PF13585">
    <property type="entry name" value="CHU_C"/>
    <property type="match status" value="1"/>
</dbReference>
<accession>A0A644XR85</accession>
<dbReference type="InterPro" id="IPR013783">
    <property type="entry name" value="Ig-like_fold"/>
</dbReference>
<dbReference type="PROSITE" id="PS50825">
    <property type="entry name" value="HYR"/>
    <property type="match status" value="4"/>
</dbReference>
<reference evidence="3" key="1">
    <citation type="submission" date="2019-08" db="EMBL/GenBank/DDBJ databases">
        <authorList>
            <person name="Kucharzyk K."/>
            <person name="Murdoch R.W."/>
            <person name="Higgins S."/>
            <person name="Loffler F."/>
        </authorList>
    </citation>
    <scope>NUCLEOTIDE SEQUENCE</scope>
</reference>
<comment type="caution">
    <text evidence="3">The sequence shown here is derived from an EMBL/GenBank/DDBJ whole genome shotgun (WGS) entry which is preliminary data.</text>
</comment>
<proteinExistence type="predicted"/>
<dbReference type="InterPro" id="IPR047589">
    <property type="entry name" value="DUF11_rpt"/>
</dbReference>
<sequence>MLYYLVQVSNNGNVYDKFSLSVYNHACNGLDFDPLNSRLLDLDGNEITETPWISPFNTYQFLIELVAPIGSNPFHFSCHDLTASSVVNPGVSDVGTTQTEILGSPKYPLVNISKIESKDPVERGELYTYTIFVFNSNDKYPALNFKFYENYDPSIEFVSAVPAPDAGTNNVWSLGSLGYGLDSAKTIFVTVRVVDDPVCSGLITNTVECSYTNQNKYPTATAYTTILGHPDLVVTKSVVTVPTPAVIGGDLYYTLKYKNIGNCVADNVVLKDFFDNSHLNPLSLAGGVVSGGVIQWNLNTLNPGDSGQIIYSMMIDPAASFNPGVTLIRNYVNISTSVTESDYNNNNAMAVVSLTLLPDLKIHKTNPDTLLVGVPYTYTITVENIGDHNASDISLADVLPSTLQFVSASDGGSISAGKITWPTVSSLNANASFSRSVTVIPLCTAIPSVVNEANASCVTIELNYSNNYIAVQSVVVDEEIPEILCIDSQKVVTNSGCTYVVSNTDWDAAASDNCDVSDVSYVISGATTGSGTSLNGVAFSVGVSTVTWTVTDKSGNTASCSFTVEVTDAEPPVFVTCQDGNEFTLPTDSGYNTYTHVSTGWDAVASDNCGIDSLFYTLNGATSGTGESLDGVVFNLGNTVVVWTAIDNSGNESTCSFTVIVNDEESPDFSFCLSGNNQSVNTDPSVNTYTQPDNSWDATASDNNGIASLTYELSGVTTGNGTSLAGVAFNIGTTTVTFTAVDSSGNESVCTFDVIVSDNEFPVFSFCLSGNDQSVNTDPGASTYTQPDNSWDATASDNNGIASLAYELTGATTGSGTSLAGVAFNIGTTTITYTAVDSSGNISFCIFDVIVSDNENPVFSFCLSGNDQSVNTDPGFSTYTQPDNSWDATASDNNGIASLTYKLSGATSGSGTSLAGVAFNIGTTTVTYTAVDSSGNESVCIFDVIVSDIEFPVFSFCLSGNDQSVNTDVGADTYTQPDSSWDATVTDNDGIAGLTYELTGATTGSGESLAGVVFNIGTTTVTYTAVDSSGNISVCTFDVIVSDNEFPVFSFCLSGNNQVVRTDDGANTYTQPDNSWDATASDNNGIASLTYELTGATNGSGTSLAGVAFNIGTTTVTYTAVDSSGNISKCIFDVIVSDNEDPVFTFCLGGSDQEVSTDPGANTYTHSGAGWDATATDNNGIASLTYELSGATTGSGVTLDGVVFALGTTTVVWTAIDLAGNISLCVYQVTVVDNEEPEIECPANLNFCSIDEIEIGTATATDNVGVVSITNNAPAVFPVGTTVVTWVATDAQGNSDSCEQIIVVTQISSVFAGKDAEFCQGTTSYTFNDAEAGNYKYLTWSVESGSGSFDDPSILNATYLPPVNESGTVTLKLVAYSNGTCPETSDIVNLRLFEKPVISAIEPDAICSGETTGLSVTGASYYWWSPGNMEGSFVEVSPMESTIYTVVGTTKEGCQDTTLINLTVKPSPDVTLTASAYEVNIGDEVYLQANGADFYYWNLEELNADHGSLIITENTIVDVLGIAGNGCTDRDTVEIRILGYHNLFIPEGYSPNADGIHDHFDIIGIDAYPSNVLKIYNRWGSLVYVSKGYHNEWDGFSNSDLINGKTKLPEGTYYYILDLGDGSQLLSGSVYISR</sequence>
<feature type="domain" description="HYR" evidence="2">
    <location>
        <begin position="567"/>
        <end position="663"/>
    </location>
</feature>
<dbReference type="NCBIfam" id="TIGR01451">
    <property type="entry name" value="B_ant_repeat"/>
    <property type="match status" value="1"/>
</dbReference>
<dbReference type="Gene3D" id="2.60.40.10">
    <property type="entry name" value="Immunoglobulins"/>
    <property type="match status" value="2"/>
</dbReference>
<dbReference type="EMBL" id="VSSQ01002672">
    <property type="protein sequence ID" value="MPM16763.1"/>
    <property type="molecule type" value="Genomic_DNA"/>
</dbReference>
<dbReference type="InterPro" id="IPR001434">
    <property type="entry name" value="OmcB-like_DUF11"/>
</dbReference>
<evidence type="ECO:0000313" key="3">
    <source>
        <dbReference type="EMBL" id="MPM16763.1"/>
    </source>
</evidence>
<feature type="domain" description="HYR" evidence="2">
    <location>
        <begin position="1137"/>
        <end position="1233"/>
    </location>
</feature>
<dbReference type="NCBIfam" id="TIGR04131">
    <property type="entry name" value="Bac_Flav_CTERM"/>
    <property type="match status" value="1"/>
</dbReference>
<evidence type="ECO:0000259" key="2">
    <source>
        <dbReference type="PROSITE" id="PS50825"/>
    </source>
</evidence>